<evidence type="ECO:0000313" key="2">
    <source>
        <dbReference type="Proteomes" id="UP000030697"/>
    </source>
</evidence>
<protein>
    <submittedName>
        <fullName evidence="1">Uncharacterized protein</fullName>
    </submittedName>
</protein>
<name>W7K2Q6_PLAFA</name>
<organism evidence="1 2">
    <name type="scientific">Plasmodium falciparum UGT5.1</name>
    <dbReference type="NCBI Taxonomy" id="1237627"/>
    <lineage>
        <taxon>Eukaryota</taxon>
        <taxon>Sar</taxon>
        <taxon>Alveolata</taxon>
        <taxon>Apicomplexa</taxon>
        <taxon>Aconoidasida</taxon>
        <taxon>Haemosporida</taxon>
        <taxon>Plasmodiidae</taxon>
        <taxon>Plasmodium</taxon>
        <taxon>Plasmodium (Laverania)</taxon>
    </lineage>
</organism>
<accession>W7K2Q6</accession>
<evidence type="ECO:0000313" key="1">
    <source>
        <dbReference type="EMBL" id="EWC78201.1"/>
    </source>
</evidence>
<sequence>MNDDSYSNYVNNNNVFRISSFLILNNEFFGYPLQFVCETEGRSRNHEHYPDVHGDNIKYNKCDDNKYNKCVHKITYYSYNKLFSKDGVLNQGIQICKLYHVNKNKKIKQIIFEALKNKITFSYDNNPNNIKKKIYKFLKKNCAYHDLIKLFYFKGHKQREKCNKKLNMEKTFGVHKSSRYNYKTYKKKKKIDMCKNYCDDILDTYNSKYYKGELSGQHKHIKMTGEQKEEHHIKYTHLNFNHGKDETFYKELYKCNYIEKYISSTNV</sequence>
<dbReference type="EMBL" id="KE124450">
    <property type="protein sequence ID" value="EWC78201.1"/>
    <property type="molecule type" value="Genomic_DNA"/>
</dbReference>
<dbReference type="AlphaFoldDB" id="W7K2Q6"/>
<proteinExistence type="predicted"/>
<reference evidence="1 2" key="1">
    <citation type="submission" date="2013-02" db="EMBL/GenBank/DDBJ databases">
        <title>The Genome Sequence of Plasmodium falciparum UGT5.1.</title>
        <authorList>
            <consortium name="The Broad Institute Genome Sequencing Platform"/>
            <consortium name="The Broad Institute Genome Sequencing Center for Infectious Disease"/>
            <person name="Neafsey D."/>
            <person name="Cheeseman I."/>
            <person name="Volkman S."/>
            <person name="Adams J."/>
            <person name="Walker B."/>
            <person name="Young S.K."/>
            <person name="Zeng Q."/>
            <person name="Gargeya S."/>
            <person name="Fitzgerald M."/>
            <person name="Haas B."/>
            <person name="Abouelleil A."/>
            <person name="Alvarado L."/>
            <person name="Arachchi H.M."/>
            <person name="Berlin A.M."/>
            <person name="Chapman S.B."/>
            <person name="Dewar J."/>
            <person name="Goldberg J."/>
            <person name="Griggs A."/>
            <person name="Gujja S."/>
            <person name="Hansen M."/>
            <person name="Howarth C."/>
            <person name="Imamovic A."/>
            <person name="Larimer J."/>
            <person name="McCowan C."/>
            <person name="Murphy C."/>
            <person name="Neiman D."/>
            <person name="Pearson M."/>
            <person name="Priest M."/>
            <person name="Roberts A."/>
            <person name="Saif S."/>
            <person name="Shea T."/>
            <person name="Sisk P."/>
            <person name="Sykes S."/>
            <person name="Wortman J."/>
            <person name="Nusbaum C."/>
            <person name="Birren B."/>
        </authorList>
    </citation>
    <scope>NUCLEOTIDE SEQUENCE [LARGE SCALE GENOMIC DNA]</scope>
    <source>
        <strain evidence="1 2">UGT5.1</strain>
    </source>
</reference>
<dbReference type="Proteomes" id="UP000030697">
    <property type="component" value="Unassembled WGS sequence"/>
</dbReference>
<gene>
    <name evidence="1" type="ORF">C923_01138</name>
</gene>